<dbReference type="Pfam" id="PF00929">
    <property type="entry name" value="RNase_T"/>
    <property type="match status" value="1"/>
</dbReference>
<keyword evidence="2" id="KW-0269">Exonuclease</keyword>
<dbReference type="InterPro" id="IPR006054">
    <property type="entry name" value="DnaQ"/>
</dbReference>
<comment type="caution">
    <text evidence="2">The sequence shown here is derived from an EMBL/GenBank/DDBJ whole genome shotgun (WGS) entry which is preliminary data.</text>
</comment>
<keyword evidence="3" id="KW-1185">Reference proteome</keyword>
<gene>
    <name evidence="2" type="ORF">V1468_08420</name>
</gene>
<evidence type="ECO:0000313" key="2">
    <source>
        <dbReference type="EMBL" id="MEF3079024.1"/>
    </source>
</evidence>
<dbReference type="GO" id="GO:0004527">
    <property type="term" value="F:exonuclease activity"/>
    <property type="evidence" value="ECO:0007669"/>
    <property type="project" value="UniProtKB-KW"/>
</dbReference>
<reference evidence="2 3" key="1">
    <citation type="submission" date="2024-02" db="EMBL/GenBank/DDBJ databases">
        <title>Winogradskyella poriferorum JCM 12885.</title>
        <authorList>
            <person name="Zhang D.-F."/>
            <person name="Fu Z.-Y."/>
        </authorList>
    </citation>
    <scope>NUCLEOTIDE SEQUENCE [LARGE SCALE GENOMIC DNA]</scope>
    <source>
        <strain evidence="2 3">JCM 12885</strain>
    </source>
</reference>
<name>A0ABU7W4Z3_9FLAO</name>
<dbReference type="SMART" id="SM00479">
    <property type="entry name" value="EXOIII"/>
    <property type="match status" value="1"/>
</dbReference>
<proteinExistence type="predicted"/>
<organism evidence="2 3">
    <name type="scientific">Winogradskyella poriferorum</name>
    <dbReference type="NCBI Taxonomy" id="307627"/>
    <lineage>
        <taxon>Bacteria</taxon>
        <taxon>Pseudomonadati</taxon>
        <taxon>Bacteroidota</taxon>
        <taxon>Flavobacteriia</taxon>
        <taxon>Flavobacteriales</taxon>
        <taxon>Flavobacteriaceae</taxon>
        <taxon>Winogradskyella</taxon>
    </lineage>
</organism>
<dbReference type="InterPro" id="IPR036397">
    <property type="entry name" value="RNaseH_sf"/>
</dbReference>
<dbReference type="Proteomes" id="UP001356704">
    <property type="component" value="Unassembled WGS sequence"/>
</dbReference>
<evidence type="ECO:0000259" key="1">
    <source>
        <dbReference type="SMART" id="SM00479"/>
    </source>
</evidence>
<dbReference type="InterPro" id="IPR013520">
    <property type="entry name" value="Ribonucl_H"/>
</dbReference>
<dbReference type="CDD" id="cd06127">
    <property type="entry name" value="DEDDh"/>
    <property type="match status" value="1"/>
</dbReference>
<dbReference type="EMBL" id="JAZHOU010000002">
    <property type="protein sequence ID" value="MEF3079024.1"/>
    <property type="molecule type" value="Genomic_DNA"/>
</dbReference>
<accession>A0ABU7W4Z3</accession>
<dbReference type="Gene3D" id="3.30.420.10">
    <property type="entry name" value="Ribonuclease H-like superfamily/Ribonuclease H"/>
    <property type="match status" value="1"/>
</dbReference>
<dbReference type="SUPFAM" id="SSF53098">
    <property type="entry name" value="Ribonuclease H-like"/>
    <property type="match status" value="1"/>
</dbReference>
<keyword evidence="2" id="KW-0540">Nuclease</keyword>
<dbReference type="PANTHER" id="PTHR30231">
    <property type="entry name" value="DNA POLYMERASE III SUBUNIT EPSILON"/>
    <property type="match status" value="1"/>
</dbReference>
<evidence type="ECO:0000313" key="3">
    <source>
        <dbReference type="Proteomes" id="UP001356704"/>
    </source>
</evidence>
<dbReference type="RefSeq" id="WP_331809796.1">
    <property type="nucleotide sequence ID" value="NZ_JAZHOU010000002.1"/>
</dbReference>
<keyword evidence="2" id="KW-0378">Hydrolase</keyword>
<dbReference type="InterPro" id="IPR012337">
    <property type="entry name" value="RNaseH-like_sf"/>
</dbReference>
<dbReference type="PANTHER" id="PTHR30231:SF41">
    <property type="entry name" value="DNA POLYMERASE III SUBUNIT EPSILON"/>
    <property type="match status" value="1"/>
</dbReference>
<feature type="domain" description="Exonuclease" evidence="1">
    <location>
        <begin position="32"/>
        <end position="201"/>
    </location>
</feature>
<protein>
    <submittedName>
        <fullName evidence="2">3'-5' exonuclease</fullName>
    </submittedName>
</protein>
<dbReference type="NCBIfam" id="TIGR00573">
    <property type="entry name" value="dnaq"/>
    <property type="match status" value="1"/>
</dbReference>
<sequence length="220" mass="25343">MNWFKRKSYPEFWKTYLNTFQRTEEQNLKDIRFVVFDTETTGLDTKNDRILSIGCVAIKDLKIKVSDQLELYLKQDKFNADTVKIHGLLKEGKLIKVEETEAIKLFLKYIENAVLVAHHAAFDVAMINAALSRLELPKLKNRVLDTGSIFKKTELDKSKTHFGLDELSNLFKIPMHDRHTASGDAYITALLFLKLISKLNTNSKLNFKALKKPNNRIGLI</sequence>